<evidence type="ECO:0000256" key="3">
    <source>
        <dbReference type="ARBA" id="ARBA00012929"/>
    </source>
</evidence>
<comment type="pathway">
    <text evidence="1 6">Carbohydrate biosynthesis; dTDP-L-rhamnose biosynthesis.</text>
</comment>
<dbReference type="Proteomes" id="UP001597533">
    <property type="component" value="Unassembled WGS sequence"/>
</dbReference>
<evidence type="ECO:0000256" key="1">
    <source>
        <dbReference type="ARBA" id="ARBA00004781"/>
    </source>
</evidence>
<evidence type="ECO:0000313" key="8">
    <source>
        <dbReference type="EMBL" id="MFD2822515.1"/>
    </source>
</evidence>
<comment type="catalytic activity">
    <reaction evidence="5">
        <text>dTDP-beta-L-rhamnose + NADP(+) = dTDP-4-dehydro-beta-L-rhamnose + NADPH + H(+)</text>
        <dbReference type="Rhea" id="RHEA:21796"/>
        <dbReference type="ChEBI" id="CHEBI:15378"/>
        <dbReference type="ChEBI" id="CHEBI:57510"/>
        <dbReference type="ChEBI" id="CHEBI:57783"/>
        <dbReference type="ChEBI" id="CHEBI:58349"/>
        <dbReference type="ChEBI" id="CHEBI:62830"/>
        <dbReference type="EC" id="1.1.1.133"/>
    </reaction>
</comment>
<dbReference type="RefSeq" id="WP_183485302.1">
    <property type="nucleotide sequence ID" value="NZ_JBHUOV010000001.1"/>
</dbReference>
<dbReference type="EMBL" id="JBHUOV010000001">
    <property type="protein sequence ID" value="MFD2822515.1"/>
    <property type="molecule type" value="Genomic_DNA"/>
</dbReference>
<dbReference type="CDD" id="cd05254">
    <property type="entry name" value="dTDP_HR_like_SDR_e"/>
    <property type="match status" value="1"/>
</dbReference>
<name>A0ABW5WKX7_9FLAO</name>
<evidence type="ECO:0000313" key="9">
    <source>
        <dbReference type="Proteomes" id="UP001597533"/>
    </source>
</evidence>
<proteinExistence type="inferred from homology"/>
<dbReference type="PANTHER" id="PTHR10491:SF4">
    <property type="entry name" value="METHIONINE ADENOSYLTRANSFERASE 2 SUBUNIT BETA"/>
    <property type="match status" value="1"/>
</dbReference>
<keyword evidence="9" id="KW-1185">Reference proteome</keyword>
<gene>
    <name evidence="8" type="primary">rfbD</name>
    <name evidence="8" type="ORF">ACFS5M_02465</name>
</gene>
<accession>A0ABW5WKX7</accession>
<dbReference type="PANTHER" id="PTHR10491">
    <property type="entry name" value="DTDP-4-DEHYDRORHAMNOSE REDUCTASE"/>
    <property type="match status" value="1"/>
</dbReference>
<evidence type="ECO:0000256" key="4">
    <source>
        <dbReference type="ARBA" id="ARBA00017099"/>
    </source>
</evidence>
<evidence type="ECO:0000256" key="5">
    <source>
        <dbReference type="ARBA" id="ARBA00048200"/>
    </source>
</evidence>
<dbReference type="Gene3D" id="3.90.25.10">
    <property type="entry name" value="UDP-galactose 4-epimerase, domain 1"/>
    <property type="match status" value="1"/>
</dbReference>
<comment type="caution">
    <text evidence="8">The sequence shown here is derived from an EMBL/GenBank/DDBJ whole genome shotgun (WGS) entry which is preliminary data.</text>
</comment>
<dbReference type="EC" id="1.1.1.133" evidence="3 6"/>
<sequence>MKTKILVTGSNGQLGQTIKALYANYSKAYEFTFLSKSDLDISNESEVFEIFKANNYNYCINCAAYTNVEQAEKTPELAFIINAEAVKNLAKACRNHDTILIHISTDYVFDGEKRTPYSIEDTTNPINEYGKSKLQGELYIKENYSKHFIVRTSWLYSKTFGKNFYKTILNKIGQTEEIRITDAQLGCPTNCDNLANYIYKIITSKTTKFGTYHYCDKTQMSWFDFAYVILKENQVLDRVKLIKDNNYVTFAKRPSYSVLKPTEIANH</sequence>
<feature type="domain" description="RmlD-like substrate binding" evidence="7">
    <location>
        <begin position="4"/>
        <end position="265"/>
    </location>
</feature>
<evidence type="ECO:0000256" key="2">
    <source>
        <dbReference type="ARBA" id="ARBA00010944"/>
    </source>
</evidence>
<protein>
    <recommendedName>
        <fullName evidence="4 6">dTDP-4-dehydrorhamnose reductase</fullName>
        <ecNumber evidence="3 6">1.1.1.133</ecNumber>
    </recommendedName>
</protein>
<organism evidence="8 9">
    <name type="scientific">Lacinutrix iliipiscaria</name>
    <dbReference type="NCBI Taxonomy" id="1230532"/>
    <lineage>
        <taxon>Bacteria</taxon>
        <taxon>Pseudomonadati</taxon>
        <taxon>Bacteroidota</taxon>
        <taxon>Flavobacteriia</taxon>
        <taxon>Flavobacteriales</taxon>
        <taxon>Flavobacteriaceae</taxon>
        <taxon>Lacinutrix</taxon>
    </lineage>
</organism>
<dbReference type="InterPro" id="IPR005913">
    <property type="entry name" value="dTDP_dehydrorham_reduct"/>
</dbReference>
<dbReference type="InterPro" id="IPR029903">
    <property type="entry name" value="RmlD-like-bd"/>
</dbReference>
<dbReference type="GO" id="GO:0008831">
    <property type="term" value="F:dTDP-4-dehydrorhamnose reductase activity"/>
    <property type="evidence" value="ECO:0007669"/>
    <property type="project" value="UniProtKB-EC"/>
</dbReference>
<reference evidence="9" key="1">
    <citation type="journal article" date="2019" name="Int. J. Syst. Evol. Microbiol.">
        <title>The Global Catalogue of Microorganisms (GCM) 10K type strain sequencing project: providing services to taxonomists for standard genome sequencing and annotation.</title>
        <authorList>
            <consortium name="The Broad Institute Genomics Platform"/>
            <consortium name="The Broad Institute Genome Sequencing Center for Infectious Disease"/>
            <person name="Wu L."/>
            <person name="Ma J."/>
        </authorList>
    </citation>
    <scope>NUCLEOTIDE SEQUENCE [LARGE SCALE GENOMIC DNA]</scope>
    <source>
        <strain evidence="9">KCTC 32141</strain>
    </source>
</reference>
<keyword evidence="6" id="KW-0521">NADP</keyword>
<evidence type="ECO:0000256" key="6">
    <source>
        <dbReference type="RuleBase" id="RU364082"/>
    </source>
</evidence>
<comment type="function">
    <text evidence="6">Catalyzes the reduction of dTDP-6-deoxy-L-lyxo-4-hexulose to yield dTDP-L-rhamnose.</text>
</comment>
<dbReference type="InterPro" id="IPR036291">
    <property type="entry name" value="NAD(P)-bd_dom_sf"/>
</dbReference>
<comment type="similarity">
    <text evidence="2 6">Belongs to the dTDP-4-dehydrorhamnose reductase family.</text>
</comment>
<evidence type="ECO:0000259" key="7">
    <source>
        <dbReference type="Pfam" id="PF04321"/>
    </source>
</evidence>
<keyword evidence="6 8" id="KW-0560">Oxidoreductase</keyword>
<dbReference type="NCBIfam" id="TIGR01214">
    <property type="entry name" value="rmlD"/>
    <property type="match status" value="1"/>
</dbReference>
<dbReference type="Gene3D" id="3.40.50.720">
    <property type="entry name" value="NAD(P)-binding Rossmann-like Domain"/>
    <property type="match status" value="1"/>
</dbReference>
<dbReference type="SUPFAM" id="SSF51735">
    <property type="entry name" value="NAD(P)-binding Rossmann-fold domains"/>
    <property type="match status" value="1"/>
</dbReference>
<dbReference type="Pfam" id="PF04321">
    <property type="entry name" value="RmlD_sub_bind"/>
    <property type="match status" value="1"/>
</dbReference>